<dbReference type="Proteomes" id="UP000276215">
    <property type="component" value="Unassembled WGS sequence"/>
</dbReference>
<keyword evidence="2" id="KW-1185">Reference proteome</keyword>
<evidence type="ECO:0008006" key="3">
    <source>
        <dbReference type="Google" id="ProtNLM"/>
    </source>
</evidence>
<evidence type="ECO:0000313" key="2">
    <source>
        <dbReference type="Proteomes" id="UP000276215"/>
    </source>
</evidence>
<dbReference type="OrthoDB" id="3218065at2759"/>
<evidence type="ECO:0000313" key="1">
    <source>
        <dbReference type="EMBL" id="RPA89254.1"/>
    </source>
</evidence>
<proteinExistence type="predicted"/>
<dbReference type="STRING" id="1336337.A0A3N4J5V7"/>
<protein>
    <recommendedName>
        <fullName evidence="3">DDE-1 domain-containing protein</fullName>
    </recommendedName>
</protein>
<dbReference type="AlphaFoldDB" id="A0A3N4J5V7"/>
<name>A0A3N4J5V7_9PEZI</name>
<dbReference type="EMBL" id="ML120600">
    <property type="protein sequence ID" value="RPA89254.1"/>
    <property type="molecule type" value="Genomic_DNA"/>
</dbReference>
<sequence>MIVKGLNLENRLATIYFEYRKSNEGCWMGEHMVEYIMKVTILMFKLCYPSSNTQGLFFFDNVACHSYYAEDALQAINMSLRPEGRQVPF</sequence>
<organism evidence="1 2">
    <name type="scientific">Choiromyces venosus 120613-1</name>
    <dbReference type="NCBI Taxonomy" id="1336337"/>
    <lineage>
        <taxon>Eukaryota</taxon>
        <taxon>Fungi</taxon>
        <taxon>Dikarya</taxon>
        <taxon>Ascomycota</taxon>
        <taxon>Pezizomycotina</taxon>
        <taxon>Pezizomycetes</taxon>
        <taxon>Pezizales</taxon>
        <taxon>Tuberaceae</taxon>
        <taxon>Choiromyces</taxon>
    </lineage>
</organism>
<reference evidence="1 2" key="1">
    <citation type="journal article" date="2018" name="Nat. Ecol. Evol.">
        <title>Pezizomycetes genomes reveal the molecular basis of ectomycorrhizal truffle lifestyle.</title>
        <authorList>
            <person name="Murat C."/>
            <person name="Payen T."/>
            <person name="Noel B."/>
            <person name="Kuo A."/>
            <person name="Morin E."/>
            <person name="Chen J."/>
            <person name="Kohler A."/>
            <person name="Krizsan K."/>
            <person name="Balestrini R."/>
            <person name="Da Silva C."/>
            <person name="Montanini B."/>
            <person name="Hainaut M."/>
            <person name="Levati E."/>
            <person name="Barry K.W."/>
            <person name="Belfiori B."/>
            <person name="Cichocki N."/>
            <person name="Clum A."/>
            <person name="Dockter R.B."/>
            <person name="Fauchery L."/>
            <person name="Guy J."/>
            <person name="Iotti M."/>
            <person name="Le Tacon F."/>
            <person name="Lindquist E.A."/>
            <person name="Lipzen A."/>
            <person name="Malagnac F."/>
            <person name="Mello A."/>
            <person name="Molinier V."/>
            <person name="Miyauchi S."/>
            <person name="Poulain J."/>
            <person name="Riccioni C."/>
            <person name="Rubini A."/>
            <person name="Sitrit Y."/>
            <person name="Splivallo R."/>
            <person name="Traeger S."/>
            <person name="Wang M."/>
            <person name="Zifcakova L."/>
            <person name="Wipf D."/>
            <person name="Zambonelli A."/>
            <person name="Paolocci F."/>
            <person name="Nowrousian M."/>
            <person name="Ottonello S."/>
            <person name="Baldrian P."/>
            <person name="Spatafora J.W."/>
            <person name="Henrissat B."/>
            <person name="Nagy L.G."/>
            <person name="Aury J.M."/>
            <person name="Wincker P."/>
            <person name="Grigoriev I.V."/>
            <person name="Bonfante P."/>
            <person name="Martin F.M."/>
        </authorList>
    </citation>
    <scope>NUCLEOTIDE SEQUENCE [LARGE SCALE GENOMIC DNA]</scope>
    <source>
        <strain evidence="1 2">120613-1</strain>
    </source>
</reference>
<accession>A0A3N4J5V7</accession>
<gene>
    <name evidence="1" type="ORF">L873DRAFT_1893093</name>
</gene>